<proteinExistence type="predicted"/>
<dbReference type="Proteomes" id="UP000008460">
    <property type="component" value="Chromosome"/>
</dbReference>
<dbReference type="InterPro" id="IPR023485">
    <property type="entry name" value="Ptyr_pPase"/>
</dbReference>
<name>F4H876_CELFA</name>
<reference evidence="3 4" key="1">
    <citation type="submission" date="2011-04" db="EMBL/GenBank/DDBJ databases">
        <title>Complete sequence of Cellulomonas fimi ATCC 484.</title>
        <authorList>
            <consortium name="US DOE Joint Genome Institute"/>
            <person name="Lucas S."/>
            <person name="Han J."/>
            <person name="Lapidus A."/>
            <person name="Cheng J.-F."/>
            <person name="Goodwin L."/>
            <person name="Pitluck S."/>
            <person name="Peters L."/>
            <person name="Chertkov O."/>
            <person name="Detter J.C."/>
            <person name="Han C."/>
            <person name="Tapia R."/>
            <person name="Land M."/>
            <person name="Hauser L."/>
            <person name="Kyrpides N."/>
            <person name="Ivanova N."/>
            <person name="Ovchinnikova G."/>
            <person name="Pagani I."/>
            <person name="Mead D."/>
            <person name="Brumm P."/>
            <person name="Woyke T."/>
        </authorList>
    </citation>
    <scope>NUCLEOTIDE SEQUENCE [LARGE SCALE GENOMIC DNA]</scope>
    <source>
        <strain evidence="4">ATCC 484 / DSM 20113 / JCM 1341 / NBRC 15513 / NCIMB 8980 / NCTC 7547</strain>
    </source>
</reference>
<evidence type="ECO:0000313" key="3">
    <source>
        <dbReference type="EMBL" id="AEE44633.1"/>
    </source>
</evidence>
<dbReference type="PANTHER" id="PTHR43428:SF1">
    <property type="entry name" value="ARSENATE REDUCTASE"/>
    <property type="match status" value="1"/>
</dbReference>
<dbReference type="SUPFAM" id="SSF52788">
    <property type="entry name" value="Phosphotyrosine protein phosphatases I"/>
    <property type="match status" value="1"/>
</dbReference>
<dbReference type="PANTHER" id="PTHR43428">
    <property type="entry name" value="ARSENATE REDUCTASE"/>
    <property type="match status" value="1"/>
</dbReference>
<sequence length="132" mass="14110">MITVLFVCVHNAGRSQLAAGVAESVGDGRLRVASAGTDPEDHVSDVVIGSLAEIGVDWTDHTPTRLTREAVQAADVVVALKPGLDLPRVDGVRYETWPLPDPAGWDVDGIRPLREHLRERIESLASTSTPAP</sequence>
<dbReference type="HOGENOM" id="CLU_071415_3_3_11"/>
<dbReference type="InterPro" id="IPR036196">
    <property type="entry name" value="Ptyr_pPase_sf"/>
</dbReference>
<dbReference type="STRING" id="590998.Celf_0493"/>
<dbReference type="SMART" id="SM00226">
    <property type="entry name" value="LMWPc"/>
    <property type="match status" value="1"/>
</dbReference>
<evidence type="ECO:0000256" key="1">
    <source>
        <dbReference type="ARBA" id="ARBA00022849"/>
    </source>
</evidence>
<dbReference type="KEGG" id="cfi:Celf_0493"/>
<accession>F4H876</accession>
<organism evidence="3 4">
    <name type="scientific">Cellulomonas fimi (strain ATCC 484 / DSM 20113 / JCM 1341 / CCUG 24087 / LMG 16345 / NBRC 15513 / NCIMB 8980 / NCTC 7547 / NRS-133)</name>
    <dbReference type="NCBI Taxonomy" id="590998"/>
    <lineage>
        <taxon>Bacteria</taxon>
        <taxon>Bacillati</taxon>
        <taxon>Actinomycetota</taxon>
        <taxon>Actinomycetes</taxon>
        <taxon>Micrococcales</taxon>
        <taxon>Cellulomonadaceae</taxon>
        <taxon>Cellulomonas</taxon>
    </lineage>
</organism>
<gene>
    <name evidence="3" type="ordered locus">Celf_0493</name>
</gene>
<keyword evidence="1" id="KW-0059">Arsenical resistance</keyword>
<evidence type="ECO:0000313" key="4">
    <source>
        <dbReference type="Proteomes" id="UP000008460"/>
    </source>
</evidence>
<evidence type="ECO:0000259" key="2">
    <source>
        <dbReference type="SMART" id="SM00226"/>
    </source>
</evidence>
<dbReference type="Pfam" id="PF01451">
    <property type="entry name" value="LMWPc"/>
    <property type="match status" value="1"/>
</dbReference>
<dbReference type="GO" id="GO:0046685">
    <property type="term" value="P:response to arsenic-containing substance"/>
    <property type="evidence" value="ECO:0007669"/>
    <property type="project" value="UniProtKB-KW"/>
</dbReference>
<dbReference type="RefSeq" id="WP_013769662.1">
    <property type="nucleotide sequence ID" value="NC_015514.1"/>
</dbReference>
<keyword evidence="4" id="KW-1185">Reference proteome</keyword>
<dbReference type="AlphaFoldDB" id="F4H876"/>
<dbReference type="Gene3D" id="3.40.50.2300">
    <property type="match status" value="1"/>
</dbReference>
<dbReference type="EMBL" id="CP002666">
    <property type="protein sequence ID" value="AEE44633.1"/>
    <property type="molecule type" value="Genomic_DNA"/>
</dbReference>
<feature type="domain" description="Phosphotyrosine protein phosphatase I" evidence="2">
    <location>
        <begin position="2"/>
        <end position="127"/>
    </location>
</feature>
<protein>
    <submittedName>
        <fullName evidence="3">Protein-tyrosine phosphatase, low molecular weight</fullName>
    </submittedName>
</protein>
<dbReference type="eggNOG" id="COG0394">
    <property type="taxonomic scope" value="Bacteria"/>
</dbReference>